<dbReference type="AlphaFoldDB" id="A0A1W5DDF3"/>
<dbReference type="Pfam" id="PF04434">
    <property type="entry name" value="SWIM"/>
    <property type="match status" value="1"/>
</dbReference>
<dbReference type="InterPro" id="IPR013083">
    <property type="entry name" value="Znf_RING/FYVE/PHD"/>
</dbReference>
<feature type="compositionally biased region" description="Polar residues" evidence="2">
    <location>
        <begin position="230"/>
        <end position="242"/>
    </location>
</feature>
<evidence type="ECO:0000256" key="1">
    <source>
        <dbReference type="PROSITE-ProRule" id="PRU00175"/>
    </source>
</evidence>
<dbReference type="CDD" id="cd16494">
    <property type="entry name" value="RING-CH-C4HC3_ZSWM2"/>
    <property type="match status" value="1"/>
</dbReference>
<feature type="domain" description="SWIM-type" evidence="4">
    <location>
        <begin position="169"/>
        <end position="201"/>
    </location>
</feature>
<dbReference type="PROSITE" id="PS50089">
    <property type="entry name" value="ZF_RING_2"/>
    <property type="match status" value="1"/>
</dbReference>
<dbReference type="GO" id="GO:0061630">
    <property type="term" value="F:ubiquitin protein ligase activity"/>
    <property type="evidence" value="ECO:0007669"/>
    <property type="project" value="InterPro"/>
</dbReference>
<evidence type="ECO:0000313" key="7">
    <source>
        <dbReference type="Proteomes" id="UP000192927"/>
    </source>
</evidence>
<keyword evidence="1" id="KW-0863">Zinc-finger</keyword>
<feature type="domain" description="RING-type" evidence="3">
    <location>
        <begin position="251"/>
        <end position="299"/>
    </location>
</feature>
<feature type="region of interest" description="Disordered" evidence="2">
    <location>
        <begin position="1"/>
        <end position="114"/>
    </location>
</feature>
<evidence type="ECO:0000313" key="5">
    <source>
        <dbReference type="EMBL" id="KAA6410376.1"/>
    </source>
</evidence>
<protein>
    <submittedName>
        <fullName evidence="5">RING finger domain (Znf1)</fullName>
    </submittedName>
    <submittedName>
        <fullName evidence="6">Ring finger domain-containing protein</fullName>
    </submittedName>
</protein>
<dbReference type="InterPro" id="IPR001841">
    <property type="entry name" value="Znf_RING"/>
</dbReference>
<dbReference type="EMBL" id="VXIT01000009">
    <property type="protein sequence ID" value="KAA6410376.1"/>
    <property type="molecule type" value="Genomic_DNA"/>
</dbReference>
<keyword evidence="7" id="KW-1185">Reference proteome</keyword>
<dbReference type="PROSITE" id="PS50966">
    <property type="entry name" value="ZF_SWIM"/>
    <property type="match status" value="1"/>
</dbReference>
<evidence type="ECO:0000259" key="4">
    <source>
        <dbReference type="PROSITE" id="PS50966"/>
    </source>
</evidence>
<organism evidence="6 7">
    <name type="scientific">Lasallia pustulata</name>
    <dbReference type="NCBI Taxonomy" id="136370"/>
    <lineage>
        <taxon>Eukaryota</taxon>
        <taxon>Fungi</taxon>
        <taxon>Dikarya</taxon>
        <taxon>Ascomycota</taxon>
        <taxon>Pezizomycotina</taxon>
        <taxon>Lecanoromycetes</taxon>
        <taxon>OSLEUM clade</taxon>
        <taxon>Umbilicariomycetidae</taxon>
        <taxon>Umbilicariales</taxon>
        <taxon>Umbilicariaceae</taxon>
        <taxon>Lasallia</taxon>
    </lineage>
</organism>
<feature type="compositionally biased region" description="Polar residues" evidence="2">
    <location>
        <begin position="22"/>
        <end position="43"/>
    </location>
</feature>
<dbReference type="Gene3D" id="3.30.40.10">
    <property type="entry name" value="Zinc/RING finger domain, C3HC4 (zinc finger)"/>
    <property type="match status" value="1"/>
</dbReference>
<dbReference type="InterPro" id="IPR007527">
    <property type="entry name" value="Znf_SWIM"/>
</dbReference>
<keyword evidence="1" id="KW-0862">Zinc</keyword>
<feature type="region of interest" description="Disordered" evidence="2">
    <location>
        <begin position="225"/>
        <end position="247"/>
    </location>
</feature>
<dbReference type="OrthoDB" id="2122982at2759"/>
<dbReference type="PANTHER" id="PTHR21540">
    <property type="entry name" value="RING FINGER AND SWIM DOMAIN-CONTAINING PROTEIN 2"/>
    <property type="match status" value="1"/>
</dbReference>
<sequence length="353" mass="39126">MAAPTVHGYPGGRLTRSKAKVMSTSFEPSWTRTSPKSKTQSAFTGKGRILSEASELPFSSELSKKRKRPSGPVAAPPDKASVVYLTGGDSKENTHLAATPKKIKTKASPKGQNEEKRLKIFRKKAPLSYLEKLERATGQRMFVIDRIREGTDEVPEETIEIAGTTGNIYSVSIGQLPTCTCPDNQKGNQCKHIVYVLHKVLKAPAHLQYQLAFLSSELREIFSNAPPLPSSQASEASTAQPNNRKEVSGDCPICFTEFEPDTEEIVWCKAACGNNIHKGCFEQWARSQKGREVRCVYCRAPWQGDEDSIKNIKAKGKVNSEGYVNVAAELGLSGTRDYSTYHQPWVRRHLGYY</sequence>
<dbReference type="Proteomes" id="UP000192927">
    <property type="component" value="Unassembled WGS sequence"/>
</dbReference>
<reference evidence="5 8" key="3">
    <citation type="submission" date="2019-09" db="EMBL/GenBank/DDBJ databases">
        <title>The hologenome of the rock-dwelling lichen Lasallia pustulata.</title>
        <authorList>
            <person name="Greshake Tzovaras B."/>
            <person name="Segers F."/>
            <person name="Bicker A."/>
            <person name="Dal Grande F."/>
            <person name="Otte J."/>
            <person name="Hankeln T."/>
            <person name="Schmitt I."/>
            <person name="Ebersberger I."/>
        </authorList>
    </citation>
    <scope>NUCLEOTIDE SEQUENCE [LARGE SCALE GENOMIC DNA]</scope>
    <source>
        <strain evidence="5">A1-1</strain>
    </source>
</reference>
<dbReference type="Proteomes" id="UP000324767">
    <property type="component" value="Unassembled WGS sequence"/>
</dbReference>
<evidence type="ECO:0000313" key="8">
    <source>
        <dbReference type="Proteomes" id="UP000324767"/>
    </source>
</evidence>
<reference evidence="7" key="2">
    <citation type="submission" date="2017-03" db="EMBL/GenBank/DDBJ databases">
        <authorList>
            <person name="Sharma R."/>
            <person name="Thines M."/>
        </authorList>
    </citation>
    <scope>NUCLEOTIDE SEQUENCE [LARGE SCALE GENOMIC DNA]</scope>
</reference>
<gene>
    <name evidence="5" type="ORF">FRX48_05797</name>
</gene>
<evidence type="ECO:0000259" key="3">
    <source>
        <dbReference type="PROSITE" id="PS50089"/>
    </source>
</evidence>
<reference evidence="6" key="1">
    <citation type="submission" date="2017-03" db="EMBL/GenBank/DDBJ databases">
        <authorList>
            <person name="Afonso C.L."/>
            <person name="Miller P.J."/>
            <person name="Scott M.A."/>
            <person name="Spackman E."/>
            <person name="Goraichik I."/>
            <person name="Dimitrov K.M."/>
            <person name="Suarez D.L."/>
            <person name="Swayne D.E."/>
        </authorList>
    </citation>
    <scope>NUCLEOTIDE SEQUENCE [LARGE SCALE GENOMIC DNA]</scope>
</reference>
<proteinExistence type="predicted"/>
<evidence type="ECO:0000313" key="6">
    <source>
        <dbReference type="EMBL" id="SLM40889.1"/>
    </source>
</evidence>
<dbReference type="InterPro" id="IPR039903">
    <property type="entry name" value="Zswim2"/>
</dbReference>
<name>A0A1W5DDF3_9LECA</name>
<dbReference type="EMBL" id="FWEW01003742">
    <property type="protein sequence ID" value="SLM40889.1"/>
    <property type="molecule type" value="Genomic_DNA"/>
</dbReference>
<evidence type="ECO:0000256" key="2">
    <source>
        <dbReference type="SAM" id="MobiDB-lite"/>
    </source>
</evidence>
<dbReference type="SUPFAM" id="SSF57850">
    <property type="entry name" value="RING/U-box"/>
    <property type="match status" value="1"/>
</dbReference>
<accession>A0A1W5DDF3</accession>
<dbReference type="PANTHER" id="PTHR21540:SF0">
    <property type="entry name" value="PHD FAMILY PROTEIN"/>
    <property type="match status" value="1"/>
</dbReference>
<keyword evidence="1" id="KW-0479">Metal-binding</keyword>
<dbReference type="Pfam" id="PF13639">
    <property type="entry name" value="zf-RING_2"/>
    <property type="match status" value="1"/>
</dbReference>
<dbReference type="GO" id="GO:0008270">
    <property type="term" value="F:zinc ion binding"/>
    <property type="evidence" value="ECO:0007669"/>
    <property type="project" value="UniProtKB-KW"/>
</dbReference>